<feature type="domain" description="Metallo-beta-lactamase" evidence="2">
    <location>
        <begin position="6"/>
        <end position="220"/>
    </location>
</feature>
<dbReference type="RefSeq" id="WP_166863703.1">
    <property type="nucleotide sequence ID" value="NZ_JAAQOM010000021.1"/>
</dbReference>
<dbReference type="SMART" id="SM00849">
    <property type="entry name" value="Lactamase_B"/>
    <property type="match status" value="1"/>
</dbReference>
<comment type="caution">
    <text evidence="3">The sequence shown here is derived from an EMBL/GenBank/DDBJ whole genome shotgun (WGS) entry which is preliminary data.</text>
</comment>
<proteinExistence type="predicted"/>
<dbReference type="Gene3D" id="3.60.15.10">
    <property type="entry name" value="Ribonuclease Z/Hydroxyacylglutathione hydrolase-like"/>
    <property type="match status" value="1"/>
</dbReference>
<sequence>MQLTQIRNATLLVDYAGKRFLVDPLLADRGAYPGFAGTANSHLANPLVDLPVPLARLTDVDAVIVTHLHADHWDDAARRVLPRSLPLFAQNEADAQAIRADGFTDVRTLAAQGDTAFGAIRIARTDGQHGSDAVMAVIGARMGEVSGIVLRHPDEPTVYIAGDTVWNGHVAAALDAYDPDVVVLNCGDAQVPGLGAIIMDLDDVGRVAQAAPRATIVASHLEAVNHCMLARATLRDWAHAQGLGERVLVPDDGEACVFAPAGAGSR</sequence>
<dbReference type="InterPro" id="IPR050114">
    <property type="entry name" value="UPF0173_UPF0282_UlaG_hydrolase"/>
</dbReference>
<name>A0ABX0PL97_9BURK</name>
<dbReference type="PANTHER" id="PTHR43546">
    <property type="entry name" value="UPF0173 METAL-DEPENDENT HYDROLASE MJ1163-RELATED"/>
    <property type="match status" value="1"/>
</dbReference>
<protein>
    <submittedName>
        <fullName evidence="3">MBL fold metallo-hydrolase</fullName>
    </submittedName>
</protein>
<gene>
    <name evidence="3" type="ORF">HAV22_26965</name>
</gene>
<evidence type="ECO:0000259" key="2">
    <source>
        <dbReference type="SMART" id="SM00849"/>
    </source>
</evidence>
<dbReference type="Pfam" id="PF12706">
    <property type="entry name" value="Lactamase_B_2"/>
    <property type="match status" value="1"/>
</dbReference>
<reference evidence="3 4" key="1">
    <citation type="submission" date="2020-03" db="EMBL/GenBank/DDBJ databases">
        <title>Genome sequence of strain Massilia sp. TW-1.</title>
        <authorList>
            <person name="Chaudhary D.K."/>
        </authorList>
    </citation>
    <scope>NUCLEOTIDE SEQUENCE [LARGE SCALE GENOMIC DNA]</scope>
    <source>
        <strain evidence="3 4">TW-1</strain>
    </source>
</reference>
<evidence type="ECO:0000256" key="1">
    <source>
        <dbReference type="ARBA" id="ARBA00022801"/>
    </source>
</evidence>
<dbReference type="InterPro" id="IPR036866">
    <property type="entry name" value="RibonucZ/Hydroxyglut_hydro"/>
</dbReference>
<dbReference type="PANTHER" id="PTHR43546:SF9">
    <property type="entry name" value="L-ASCORBATE-6-PHOSPHATE LACTONASE ULAG-RELATED"/>
    <property type="match status" value="1"/>
</dbReference>
<evidence type="ECO:0000313" key="4">
    <source>
        <dbReference type="Proteomes" id="UP000716322"/>
    </source>
</evidence>
<dbReference type="EMBL" id="JAAQOM010000021">
    <property type="protein sequence ID" value="NIA57269.1"/>
    <property type="molecule type" value="Genomic_DNA"/>
</dbReference>
<dbReference type="SUPFAM" id="SSF56281">
    <property type="entry name" value="Metallo-hydrolase/oxidoreductase"/>
    <property type="match status" value="1"/>
</dbReference>
<keyword evidence="1" id="KW-0378">Hydrolase</keyword>
<accession>A0ABX0PL97</accession>
<organism evidence="3 4">
    <name type="scientific">Telluria antibiotica</name>
    <dbReference type="NCBI Taxonomy" id="2717319"/>
    <lineage>
        <taxon>Bacteria</taxon>
        <taxon>Pseudomonadati</taxon>
        <taxon>Pseudomonadota</taxon>
        <taxon>Betaproteobacteria</taxon>
        <taxon>Burkholderiales</taxon>
        <taxon>Oxalobacteraceae</taxon>
        <taxon>Telluria group</taxon>
        <taxon>Telluria</taxon>
    </lineage>
</organism>
<dbReference type="InterPro" id="IPR001279">
    <property type="entry name" value="Metallo-B-lactamas"/>
</dbReference>
<evidence type="ECO:0000313" key="3">
    <source>
        <dbReference type="EMBL" id="NIA57269.1"/>
    </source>
</evidence>
<keyword evidence="4" id="KW-1185">Reference proteome</keyword>
<dbReference type="Proteomes" id="UP000716322">
    <property type="component" value="Unassembled WGS sequence"/>
</dbReference>